<organism evidence="9 10">
    <name type="scientific">Patiria miniata</name>
    <name type="common">Bat star</name>
    <name type="synonym">Asterina miniata</name>
    <dbReference type="NCBI Taxonomy" id="46514"/>
    <lineage>
        <taxon>Eukaryota</taxon>
        <taxon>Metazoa</taxon>
        <taxon>Echinodermata</taxon>
        <taxon>Eleutherozoa</taxon>
        <taxon>Asterozoa</taxon>
        <taxon>Asteroidea</taxon>
        <taxon>Valvatacea</taxon>
        <taxon>Valvatida</taxon>
        <taxon>Asterinidae</taxon>
        <taxon>Patiria</taxon>
    </lineage>
</organism>
<dbReference type="Gene3D" id="2.60.120.260">
    <property type="entry name" value="Galactose-binding domain-like"/>
    <property type="match status" value="1"/>
</dbReference>
<keyword evidence="4" id="KW-0130">Cell adhesion</keyword>
<keyword evidence="3" id="KW-0964">Secreted</keyword>
<dbReference type="RefSeq" id="XP_038059170.1">
    <property type="nucleotide sequence ID" value="XM_038203242.1"/>
</dbReference>
<dbReference type="PANTHER" id="PTHR46806">
    <property type="entry name" value="F5/8 TYPE C DOMAIN-CONTAINING PROTEIN"/>
    <property type="match status" value="1"/>
</dbReference>
<dbReference type="GO" id="GO:0007155">
    <property type="term" value="P:cell adhesion"/>
    <property type="evidence" value="ECO:0007669"/>
    <property type="project" value="UniProtKB-KW"/>
</dbReference>
<dbReference type="GO" id="GO:0005886">
    <property type="term" value="C:plasma membrane"/>
    <property type="evidence" value="ECO:0007669"/>
    <property type="project" value="TreeGrafter"/>
</dbReference>
<dbReference type="EnsemblMetazoa" id="XM_038203242.1">
    <property type="protein sequence ID" value="XP_038059170.1"/>
    <property type="gene ID" value="LOC119730375"/>
</dbReference>
<evidence type="ECO:0000259" key="8">
    <source>
        <dbReference type="PROSITE" id="PS50022"/>
    </source>
</evidence>
<evidence type="ECO:0000256" key="5">
    <source>
        <dbReference type="ARBA" id="ARBA00023136"/>
    </source>
</evidence>
<evidence type="ECO:0000256" key="3">
    <source>
        <dbReference type="ARBA" id="ARBA00022525"/>
    </source>
</evidence>
<dbReference type="GO" id="GO:0038023">
    <property type="term" value="F:signaling receptor activity"/>
    <property type="evidence" value="ECO:0007669"/>
    <property type="project" value="TreeGrafter"/>
</dbReference>
<comment type="subcellular location">
    <subcellularLocation>
        <location evidence="1">Endomembrane system</location>
        <topology evidence="1">Peripheral membrane protein</topology>
    </subcellularLocation>
    <subcellularLocation>
        <location evidence="2">Secreted</location>
    </subcellularLocation>
</comment>
<keyword evidence="6" id="KW-1015">Disulfide bond</keyword>
<feature type="signal peptide" evidence="7">
    <location>
        <begin position="1"/>
        <end position="19"/>
    </location>
</feature>
<keyword evidence="7" id="KW-0732">Signal</keyword>
<dbReference type="GeneID" id="119730375"/>
<dbReference type="Pfam" id="PF00754">
    <property type="entry name" value="F5_F8_type_C"/>
    <property type="match status" value="1"/>
</dbReference>
<evidence type="ECO:0000313" key="10">
    <source>
        <dbReference type="Proteomes" id="UP000887568"/>
    </source>
</evidence>
<dbReference type="SMART" id="SM00231">
    <property type="entry name" value="FA58C"/>
    <property type="match status" value="1"/>
</dbReference>
<keyword evidence="5" id="KW-0472">Membrane</keyword>
<dbReference type="CDD" id="cd00057">
    <property type="entry name" value="FA58C"/>
    <property type="match status" value="1"/>
</dbReference>
<evidence type="ECO:0000256" key="4">
    <source>
        <dbReference type="ARBA" id="ARBA00022889"/>
    </source>
</evidence>
<dbReference type="GO" id="GO:0012505">
    <property type="term" value="C:endomembrane system"/>
    <property type="evidence" value="ECO:0007669"/>
    <property type="project" value="UniProtKB-SubCell"/>
</dbReference>
<feature type="domain" description="F5/8 type C" evidence="8">
    <location>
        <begin position="17"/>
        <end position="163"/>
    </location>
</feature>
<dbReference type="PROSITE" id="PS50022">
    <property type="entry name" value="FA58C_3"/>
    <property type="match status" value="1"/>
</dbReference>
<accession>A0A914A604</accession>
<dbReference type="PANTHER" id="PTHR46806:SF5">
    <property type="entry name" value="F5_8 TYPE C DOMAIN-CONTAINING PROTEIN"/>
    <property type="match status" value="1"/>
</dbReference>
<sequence length="166" mass="18385">MLHFRLFFDLLLTAECCSPEPLGMEDMTIADGQIRASSSTANAPAIEARLNNINGKWNPKSTDANPWIEVDLEKSTVVYGIITQGGLIDWYVKKYTVAYQKQPSTVYDHVSDGNGDIKVFVANTNIHTPVTNLFDESVAVMVVRIEPTSWSGGVGLRLELLGCRRH</sequence>
<dbReference type="InterPro" id="IPR008979">
    <property type="entry name" value="Galactose-bd-like_sf"/>
</dbReference>
<evidence type="ECO:0000256" key="6">
    <source>
        <dbReference type="ARBA" id="ARBA00023157"/>
    </source>
</evidence>
<protein>
    <recommendedName>
        <fullName evidence="8">F5/8 type C domain-containing protein</fullName>
    </recommendedName>
</protein>
<dbReference type="PROSITE" id="PS01286">
    <property type="entry name" value="FA58C_2"/>
    <property type="match status" value="1"/>
</dbReference>
<proteinExistence type="predicted"/>
<dbReference type="InterPro" id="IPR000421">
    <property type="entry name" value="FA58C"/>
</dbReference>
<evidence type="ECO:0000256" key="2">
    <source>
        <dbReference type="ARBA" id="ARBA00004613"/>
    </source>
</evidence>
<dbReference type="GO" id="GO:0005576">
    <property type="term" value="C:extracellular region"/>
    <property type="evidence" value="ECO:0007669"/>
    <property type="project" value="UniProtKB-SubCell"/>
</dbReference>
<name>A0A914A604_PATMI</name>
<dbReference type="OrthoDB" id="2121828at2759"/>
<dbReference type="SUPFAM" id="SSF49785">
    <property type="entry name" value="Galactose-binding domain-like"/>
    <property type="match status" value="1"/>
</dbReference>
<dbReference type="InterPro" id="IPR050633">
    <property type="entry name" value="Neuropilin_MCO_CoagFactor"/>
</dbReference>
<evidence type="ECO:0000256" key="7">
    <source>
        <dbReference type="SAM" id="SignalP"/>
    </source>
</evidence>
<evidence type="ECO:0000313" key="9">
    <source>
        <dbReference type="EnsemblMetazoa" id="XP_038059170.1"/>
    </source>
</evidence>
<dbReference type="Proteomes" id="UP000887568">
    <property type="component" value="Unplaced"/>
</dbReference>
<evidence type="ECO:0000256" key="1">
    <source>
        <dbReference type="ARBA" id="ARBA00004184"/>
    </source>
</evidence>
<keyword evidence="10" id="KW-1185">Reference proteome</keyword>
<feature type="chain" id="PRO_5037157054" description="F5/8 type C domain-containing protein" evidence="7">
    <location>
        <begin position="20"/>
        <end position="166"/>
    </location>
</feature>
<dbReference type="AlphaFoldDB" id="A0A914A604"/>
<reference evidence="9" key="1">
    <citation type="submission" date="2022-11" db="UniProtKB">
        <authorList>
            <consortium name="EnsemblMetazoa"/>
        </authorList>
    </citation>
    <scope>IDENTIFICATION</scope>
</reference>